<name>E0THM4_PARBH</name>
<keyword evidence="3" id="KW-0813">Transport</keyword>
<dbReference type="GO" id="GO:0005886">
    <property type="term" value="C:plasma membrane"/>
    <property type="evidence" value="ECO:0007669"/>
    <property type="project" value="UniProtKB-SubCell"/>
</dbReference>
<comment type="subcellular location">
    <subcellularLocation>
        <location evidence="1">Cell membrane</location>
        <topology evidence="1">Multi-pass membrane protein</topology>
    </subcellularLocation>
</comment>
<evidence type="ECO:0000256" key="7">
    <source>
        <dbReference type="ARBA" id="ARBA00023136"/>
    </source>
</evidence>
<evidence type="ECO:0000256" key="3">
    <source>
        <dbReference type="ARBA" id="ARBA00022448"/>
    </source>
</evidence>
<feature type="transmembrane region" description="Helical" evidence="8">
    <location>
        <begin position="20"/>
        <end position="53"/>
    </location>
</feature>
<organism evidence="9 10">
    <name type="scientific">Parvularcula bermudensis (strain ATCC BAA-594 / HTCC2503 / KCTC 12087)</name>
    <dbReference type="NCBI Taxonomy" id="314260"/>
    <lineage>
        <taxon>Bacteria</taxon>
        <taxon>Pseudomonadati</taxon>
        <taxon>Pseudomonadota</taxon>
        <taxon>Alphaproteobacteria</taxon>
        <taxon>Parvularculales</taxon>
        <taxon>Parvularculaceae</taxon>
        <taxon>Parvularcula</taxon>
    </lineage>
</organism>
<reference evidence="10" key="1">
    <citation type="submission" date="2010-08" db="EMBL/GenBank/DDBJ databases">
        <title>Genome sequence of Parvularcula bermudensis HTCC2503.</title>
        <authorList>
            <person name="Kang D.-M."/>
            <person name="Oh H.-M."/>
            <person name="Cho J.-C."/>
        </authorList>
    </citation>
    <scope>NUCLEOTIDE SEQUENCE [LARGE SCALE GENOMIC DNA]</scope>
    <source>
        <strain evidence="10">ATCC BAA-594 / HTCC2503 / KCTC 12087</strain>
    </source>
</reference>
<accession>E0THM4</accession>
<comment type="similarity">
    <text evidence="2">Belongs to the autoinducer-2 exporter (AI-2E) (TC 2.A.86) family.</text>
</comment>
<evidence type="ECO:0008006" key="11">
    <source>
        <dbReference type="Google" id="ProtNLM"/>
    </source>
</evidence>
<keyword evidence="5 8" id="KW-0812">Transmembrane</keyword>
<feature type="transmembrane region" description="Helical" evidence="8">
    <location>
        <begin position="183"/>
        <end position="202"/>
    </location>
</feature>
<dbReference type="RefSeq" id="WP_013300294.1">
    <property type="nucleotide sequence ID" value="NC_014414.1"/>
</dbReference>
<dbReference type="PANTHER" id="PTHR21716:SF53">
    <property type="entry name" value="PERMEASE PERM-RELATED"/>
    <property type="match status" value="1"/>
</dbReference>
<dbReference type="InterPro" id="IPR002549">
    <property type="entry name" value="AI-2E-like"/>
</dbReference>
<dbReference type="Pfam" id="PF01594">
    <property type="entry name" value="AI-2E_transport"/>
    <property type="match status" value="1"/>
</dbReference>
<evidence type="ECO:0000313" key="10">
    <source>
        <dbReference type="Proteomes" id="UP000001302"/>
    </source>
</evidence>
<dbReference type="HOGENOM" id="CLU_031275_0_0_5"/>
<keyword evidence="6 8" id="KW-1133">Transmembrane helix</keyword>
<dbReference type="AlphaFoldDB" id="E0THM4"/>
<sequence>MTDHRPPGTPPVNEMATAFYGLGVGVIIFFIFWVAKGVILPFIMAILLSFLIVSTKNFIERLPAIGRLLPDTASFILAFAVIAIILLIMALIIRENVQAVISKAPEYQTRLTVILTNFVTWAGKVPYLPSDAVGMIEEIIDGFRNGIVPSSVSDPTPGTTGDTLRRSAFRAAQSIVRTATGTASNLLGSIVTVFLYTAFLLVERGRFSRKLTALAGAPSRRHELDAVISDISRLVRTYIATKSVINLSVATISFVIMSIIGIDFAGFWALLIFVFGFIPIIGAVIAVMAPTLLALIQPDGSLSKAVLTLIMLTGTEQMISSFVEPRVMGRNLNLSPLVILISLAVWGSIWGLVGMLLSVPLTVVALIVSSQFQATRPLAILLSDNGEVAPIRTDR</sequence>
<reference evidence="9 10" key="2">
    <citation type="journal article" date="2011" name="J. Bacteriol.">
        <title>Complete genome sequence of strain HTCC2503T of Parvularcula bermudensis, the type species of the order "Parvularculales" in the class Alphaproteobacteria.</title>
        <authorList>
            <person name="Oh H.M."/>
            <person name="Kang I."/>
            <person name="Vergin K.L."/>
            <person name="Kang D."/>
            <person name="Rhee K.H."/>
            <person name="Giovannoni S.J."/>
            <person name="Cho J.C."/>
        </authorList>
    </citation>
    <scope>NUCLEOTIDE SEQUENCE [LARGE SCALE GENOMIC DNA]</scope>
    <source>
        <strain evidence="10">ATCC BAA-594 / HTCC2503 / KCTC 12087</strain>
    </source>
</reference>
<dbReference type="PANTHER" id="PTHR21716">
    <property type="entry name" value="TRANSMEMBRANE PROTEIN"/>
    <property type="match status" value="1"/>
</dbReference>
<feature type="transmembrane region" description="Helical" evidence="8">
    <location>
        <begin position="343"/>
        <end position="368"/>
    </location>
</feature>
<dbReference type="Proteomes" id="UP000001302">
    <property type="component" value="Chromosome"/>
</dbReference>
<feature type="transmembrane region" description="Helical" evidence="8">
    <location>
        <begin position="268"/>
        <end position="293"/>
    </location>
</feature>
<feature type="transmembrane region" description="Helical" evidence="8">
    <location>
        <begin position="243"/>
        <end position="262"/>
    </location>
</feature>
<evidence type="ECO:0000256" key="5">
    <source>
        <dbReference type="ARBA" id="ARBA00022692"/>
    </source>
</evidence>
<gene>
    <name evidence="9" type="ordered locus">PB2503_06272</name>
</gene>
<protein>
    <recommendedName>
        <fullName evidence="11">AI-2E family transporter</fullName>
    </recommendedName>
</protein>
<dbReference type="KEGG" id="pbr:PB2503_06272"/>
<keyword evidence="10" id="KW-1185">Reference proteome</keyword>
<evidence type="ECO:0000256" key="4">
    <source>
        <dbReference type="ARBA" id="ARBA00022475"/>
    </source>
</evidence>
<evidence type="ECO:0000256" key="8">
    <source>
        <dbReference type="SAM" id="Phobius"/>
    </source>
</evidence>
<feature type="transmembrane region" description="Helical" evidence="8">
    <location>
        <begin position="74"/>
        <end position="93"/>
    </location>
</feature>
<evidence type="ECO:0000313" key="9">
    <source>
        <dbReference type="EMBL" id="ADM09320.1"/>
    </source>
</evidence>
<dbReference type="eggNOG" id="COG0628">
    <property type="taxonomic scope" value="Bacteria"/>
</dbReference>
<evidence type="ECO:0000256" key="1">
    <source>
        <dbReference type="ARBA" id="ARBA00004651"/>
    </source>
</evidence>
<evidence type="ECO:0000256" key="2">
    <source>
        <dbReference type="ARBA" id="ARBA00009773"/>
    </source>
</evidence>
<keyword evidence="7 8" id="KW-0472">Membrane</keyword>
<evidence type="ECO:0000256" key="6">
    <source>
        <dbReference type="ARBA" id="ARBA00022989"/>
    </source>
</evidence>
<dbReference type="EMBL" id="CP002156">
    <property type="protein sequence ID" value="ADM09320.1"/>
    <property type="molecule type" value="Genomic_DNA"/>
</dbReference>
<keyword evidence="4" id="KW-1003">Cell membrane</keyword>
<proteinExistence type="inferred from homology"/>
<dbReference type="OrthoDB" id="9799225at2"/>